<dbReference type="EMBL" id="MTYJ01000081">
    <property type="protein sequence ID" value="OQV15922.1"/>
    <property type="molecule type" value="Genomic_DNA"/>
</dbReference>
<name>A0A1W0WL73_HYPEX</name>
<gene>
    <name evidence="6" type="ORF">BV898_10017</name>
</gene>
<dbReference type="Pfam" id="PF00106">
    <property type="entry name" value="adh_short"/>
    <property type="match status" value="1"/>
</dbReference>
<organism evidence="6 7">
    <name type="scientific">Hypsibius exemplaris</name>
    <name type="common">Freshwater tardigrade</name>
    <dbReference type="NCBI Taxonomy" id="2072580"/>
    <lineage>
        <taxon>Eukaryota</taxon>
        <taxon>Metazoa</taxon>
        <taxon>Ecdysozoa</taxon>
        <taxon>Tardigrada</taxon>
        <taxon>Eutardigrada</taxon>
        <taxon>Parachela</taxon>
        <taxon>Hypsibioidea</taxon>
        <taxon>Hypsibiidae</taxon>
        <taxon>Hypsibius</taxon>
    </lineage>
</organism>
<evidence type="ECO:0000256" key="5">
    <source>
        <dbReference type="RuleBase" id="RU000363"/>
    </source>
</evidence>
<dbReference type="SUPFAM" id="SSF51735">
    <property type="entry name" value="NAD(P)-binding Rossmann-fold domains"/>
    <property type="match status" value="1"/>
</dbReference>
<evidence type="ECO:0000313" key="7">
    <source>
        <dbReference type="Proteomes" id="UP000192578"/>
    </source>
</evidence>
<evidence type="ECO:0000256" key="2">
    <source>
        <dbReference type="ARBA" id="ARBA00022857"/>
    </source>
</evidence>
<dbReference type="Proteomes" id="UP000192578">
    <property type="component" value="Unassembled WGS sequence"/>
</dbReference>
<accession>A0A1W0WL73</accession>
<comment type="similarity">
    <text evidence="1 5">Belongs to the short-chain dehydrogenases/reductases (SDR) family.</text>
</comment>
<dbReference type="CDD" id="cd05324">
    <property type="entry name" value="carb_red_PTCR-like_SDR_c"/>
    <property type="match status" value="1"/>
</dbReference>
<evidence type="ECO:0000256" key="3">
    <source>
        <dbReference type="ARBA" id="ARBA00023002"/>
    </source>
</evidence>
<dbReference type="Gene3D" id="3.40.50.720">
    <property type="entry name" value="NAD(P)-binding Rossmann-like Domain"/>
    <property type="match status" value="1"/>
</dbReference>
<dbReference type="OrthoDB" id="7289984at2759"/>
<dbReference type="PRINTS" id="PR00081">
    <property type="entry name" value="GDHRDH"/>
</dbReference>
<sequence length="476" mass="53155">MASRGAVALVTGANKGIGLQIVKDLCSQNFAGTVYLAARDRSRGQDAVRKLQNDGYLDVQFLPLDVLDIRTIKSAREFLKAEHGGLDILVNNAGILFYGKSKEDFPREAEVTMRTNFHGLLDVCNEFFPLLRKHARVVNVSSILGNLRYIKDNKIKERLIADDLTIEELEGLMLAYNNAVKNGNYAELGYPGWPDMYGAYPMSKIGVTALTRIQQRQLDIARPEDDIIVNAAHPGYVSTDMTSHKGTLTVEEGSDTPVYLALLPPAGGSASGSDTPRGELEQFEKKAETVRPNSLPLKHHSLYPTESSSGHDVEYFYRSTVISGHHVEYFYRSTVILWAPRRVLLQIDGHPLGITSSTFTNRQSSSGHDVEYFYKSTVILCARRRVLLQIDSHPLCTTSSNFTNQQSSSGHDVEYFYKSTVILWASRRVLLQIDSHVRITSVFVFCPGFHGLSGFQFRGYRLFGSSQADGDVFRRI</sequence>
<dbReference type="InterPro" id="IPR045313">
    <property type="entry name" value="CBR1-like"/>
</dbReference>
<protein>
    <recommendedName>
        <fullName evidence="4">carbonyl reductase (NADPH)</fullName>
        <ecNumber evidence="4">1.1.1.184</ecNumber>
    </recommendedName>
</protein>
<keyword evidence="7" id="KW-1185">Reference proteome</keyword>
<proteinExistence type="inferred from homology"/>
<evidence type="ECO:0000256" key="4">
    <source>
        <dbReference type="ARBA" id="ARBA00026118"/>
    </source>
</evidence>
<evidence type="ECO:0000256" key="1">
    <source>
        <dbReference type="ARBA" id="ARBA00006484"/>
    </source>
</evidence>
<dbReference type="InterPro" id="IPR036291">
    <property type="entry name" value="NAD(P)-bd_dom_sf"/>
</dbReference>
<dbReference type="PRINTS" id="PR00080">
    <property type="entry name" value="SDRFAMILY"/>
</dbReference>
<keyword evidence="2" id="KW-0521">NADP</keyword>
<dbReference type="InterPro" id="IPR002347">
    <property type="entry name" value="SDR_fam"/>
</dbReference>
<reference evidence="7" key="1">
    <citation type="submission" date="2017-01" db="EMBL/GenBank/DDBJ databases">
        <title>Comparative genomics of anhydrobiosis in the tardigrade Hypsibius dujardini.</title>
        <authorList>
            <person name="Yoshida Y."/>
            <person name="Koutsovoulos G."/>
            <person name="Laetsch D."/>
            <person name="Stevens L."/>
            <person name="Kumar S."/>
            <person name="Horikawa D."/>
            <person name="Ishino K."/>
            <person name="Komine S."/>
            <person name="Tomita M."/>
            <person name="Blaxter M."/>
            <person name="Arakawa K."/>
        </authorList>
    </citation>
    <scope>NUCLEOTIDE SEQUENCE [LARGE SCALE GENOMIC DNA]</scope>
    <source>
        <strain evidence="7">Z151</strain>
    </source>
</reference>
<evidence type="ECO:0000313" key="6">
    <source>
        <dbReference type="EMBL" id="OQV15922.1"/>
    </source>
</evidence>
<dbReference type="GO" id="GO:0004090">
    <property type="term" value="F:carbonyl reductase (NADPH) activity"/>
    <property type="evidence" value="ECO:0007669"/>
    <property type="project" value="UniProtKB-EC"/>
</dbReference>
<dbReference type="AlphaFoldDB" id="A0A1W0WL73"/>
<dbReference type="PANTHER" id="PTHR43963:SF6">
    <property type="entry name" value="CHAIN DEHYDROGENASE FAMILY PROTEIN, PUTATIVE (AFU_ORTHOLOGUE AFUA_3G15350)-RELATED"/>
    <property type="match status" value="1"/>
</dbReference>
<dbReference type="PANTHER" id="PTHR43963">
    <property type="entry name" value="CARBONYL REDUCTASE 1-RELATED"/>
    <property type="match status" value="1"/>
</dbReference>
<keyword evidence="3" id="KW-0560">Oxidoreductase</keyword>
<comment type="caution">
    <text evidence="6">The sequence shown here is derived from an EMBL/GenBank/DDBJ whole genome shotgun (WGS) entry which is preliminary data.</text>
</comment>
<dbReference type="EC" id="1.1.1.184" evidence="4"/>